<dbReference type="InterPro" id="IPR023577">
    <property type="entry name" value="CYTH_domain"/>
</dbReference>
<evidence type="ECO:0000313" key="2">
    <source>
        <dbReference type="EMBL" id="HGT83230.1"/>
    </source>
</evidence>
<dbReference type="PANTHER" id="PTHR21028:SF2">
    <property type="entry name" value="CYTH DOMAIN-CONTAINING PROTEIN"/>
    <property type="match status" value="1"/>
</dbReference>
<sequence>MEVEAKFRLKEGVLEKIERIAKFVEEKEEFDLYFNHPCRDFAKTDEALRLRIEKRVKMTYKGPKVDSETKTREEINVLVDSFENTVKLLESLGFKKFRTVKKTRKIFSIGNAIVCVDHVEGLGNFIEIEVGNLAEKEKIFQIAESLGYSREESIRASYLELILEKLNREV</sequence>
<dbReference type="AlphaFoldDB" id="A0A7J3M4A4"/>
<gene>
    <name evidence="2" type="primary">cyaB</name>
    <name evidence="2" type="ORF">ENT52_05835</name>
</gene>
<organism evidence="2">
    <name type="scientific">Archaeoglobus fulgidus</name>
    <dbReference type="NCBI Taxonomy" id="2234"/>
    <lineage>
        <taxon>Archaea</taxon>
        <taxon>Methanobacteriati</taxon>
        <taxon>Methanobacteriota</taxon>
        <taxon>Archaeoglobi</taxon>
        <taxon>Archaeoglobales</taxon>
        <taxon>Archaeoglobaceae</taxon>
        <taxon>Archaeoglobus</taxon>
    </lineage>
</organism>
<dbReference type="PROSITE" id="PS51707">
    <property type="entry name" value="CYTH"/>
    <property type="match status" value="1"/>
</dbReference>
<evidence type="ECO:0000259" key="1">
    <source>
        <dbReference type="PROSITE" id="PS51707"/>
    </source>
</evidence>
<dbReference type="SUPFAM" id="SSF55154">
    <property type="entry name" value="CYTH-like phosphatases"/>
    <property type="match status" value="1"/>
</dbReference>
<name>A0A7J3M4A4_ARCFL</name>
<comment type="caution">
    <text evidence="2">The sequence shown here is derived from an EMBL/GenBank/DDBJ whole genome shotgun (WGS) entry which is preliminary data.</text>
</comment>
<protein>
    <submittedName>
        <fullName evidence="2">Class IV adenylate cyclase</fullName>
    </submittedName>
</protein>
<dbReference type="SMART" id="SM01118">
    <property type="entry name" value="CYTH"/>
    <property type="match status" value="1"/>
</dbReference>
<dbReference type="InterPro" id="IPR033469">
    <property type="entry name" value="CYTH-like_dom_sf"/>
</dbReference>
<accession>A0A7J3M4A4</accession>
<dbReference type="EMBL" id="DSYZ01000111">
    <property type="protein sequence ID" value="HGT83230.1"/>
    <property type="molecule type" value="Genomic_DNA"/>
</dbReference>
<dbReference type="CDD" id="cd07890">
    <property type="entry name" value="CYTH-like_AC_IV-like"/>
    <property type="match status" value="1"/>
</dbReference>
<dbReference type="Gene3D" id="2.40.320.10">
    <property type="entry name" value="Hypothetical Protein Pfu-838710-001"/>
    <property type="match status" value="1"/>
</dbReference>
<dbReference type="Pfam" id="PF01928">
    <property type="entry name" value="CYTH"/>
    <property type="match status" value="1"/>
</dbReference>
<reference evidence="2" key="1">
    <citation type="journal article" date="2020" name="mSystems">
        <title>Genome- and Community-Level Interaction Insights into Carbon Utilization and Element Cycling Functions of Hydrothermarchaeota in Hydrothermal Sediment.</title>
        <authorList>
            <person name="Zhou Z."/>
            <person name="Liu Y."/>
            <person name="Xu W."/>
            <person name="Pan J."/>
            <person name="Luo Z.H."/>
            <person name="Li M."/>
        </authorList>
    </citation>
    <scope>NUCLEOTIDE SEQUENCE [LARGE SCALE GENOMIC DNA]</scope>
    <source>
        <strain evidence="2">SpSt-587</strain>
    </source>
</reference>
<proteinExistence type="predicted"/>
<feature type="domain" description="CYTH" evidence="1">
    <location>
        <begin position="1"/>
        <end position="164"/>
    </location>
</feature>
<dbReference type="NCBIfam" id="TIGR00318">
    <property type="entry name" value="cyaB"/>
    <property type="match status" value="1"/>
</dbReference>
<dbReference type="PANTHER" id="PTHR21028">
    <property type="entry name" value="SI:CH211-156B7.4"/>
    <property type="match status" value="1"/>
</dbReference>
<dbReference type="InterPro" id="IPR008173">
    <property type="entry name" value="Adenylyl_cyclase_CyaB"/>
</dbReference>